<evidence type="ECO:0000313" key="2">
    <source>
        <dbReference type="EMBL" id="UUI04682.1"/>
    </source>
</evidence>
<organism evidence="2 3">
    <name type="scientific">Oceanobacillus jeddahense</name>
    <dbReference type="NCBI Taxonomy" id="1462527"/>
    <lineage>
        <taxon>Bacteria</taxon>
        <taxon>Bacillati</taxon>
        <taxon>Bacillota</taxon>
        <taxon>Bacilli</taxon>
        <taxon>Bacillales</taxon>
        <taxon>Bacillaceae</taxon>
        <taxon>Oceanobacillus</taxon>
    </lineage>
</organism>
<dbReference type="RefSeq" id="WP_256709579.1">
    <property type="nucleotide sequence ID" value="NZ_CP101914.1"/>
</dbReference>
<feature type="transmembrane region" description="Helical" evidence="1">
    <location>
        <begin position="31"/>
        <end position="52"/>
    </location>
</feature>
<proteinExistence type="predicted"/>
<keyword evidence="1" id="KW-0472">Membrane</keyword>
<gene>
    <name evidence="2" type="ORF">NP439_08525</name>
</gene>
<evidence type="ECO:0000256" key="1">
    <source>
        <dbReference type="SAM" id="Phobius"/>
    </source>
</evidence>
<accession>A0ABY5JWB7</accession>
<keyword evidence="1" id="KW-0812">Transmembrane</keyword>
<evidence type="ECO:0000313" key="3">
    <source>
        <dbReference type="Proteomes" id="UP001059773"/>
    </source>
</evidence>
<protein>
    <submittedName>
        <fullName evidence="2">Uncharacterized protein</fullName>
    </submittedName>
</protein>
<dbReference type="EMBL" id="CP101914">
    <property type="protein sequence ID" value="UUI04682.1"/>
    <property type="molecule type" value="Genomic_DNA"/>
</dbReference>
<reference evidence="2" key="1">
    <citation type="submission" date="2022-07" db="EMBL/GenBank/DDBJ databases">
        <title>FELIX.</title>
        <authorList>
            <person name="Wan K.H."/>
            <person name="Park S."/>
            <person name="Lawrence Q."/>
            <person name="Eichenberger J.P."/>
            <person name="Booth B.W."/>
            <person name="Piaggio A.J."/>
            <person name="Chandler J.C."/>
            <person name="Franklin A.B."/>
            <person name="Celniker S.E."/>
        </authorList>
    </citation>
    <scope>NUCLEOTIDE SEQUENCE</scope>
    <source>
        <strain evidence="2">QA-1986 374</strain>
    </source>
</reference>
<keyword evidence="1" id="KW-1133">Transmembrane helix</keyword>
<dbReference type="Proteomes" id="UP001059773">
    <property type="component" value="Chromosome"/>
</dbReference>
<sequence>MKLLLGQFVVILIVWLGLLTFYQDMNQASQLIFYLVTSWLLLLIVLMIKTWIKEKKGTNKS</sequence>
<name>A0ABY5JWB7_9BACI</name>
<keyword evidence="3" id="KW-1185">Reference proteome</keyword>